<feature type="transmembrane region" description="Helical" evidence="8">
    <location>
        <begin position="82"/>
        <end position="103"/>
    </location>
</feature>
<dbReference type="PANTHER" id="PTHR30614">
    <property type="entry name" value="MEMBRANE COMPONENT OF AMINO ACID ABC TRANSPORTER"/>
    <property type="match status" value="1"/>
</dbReference>
<dbReference type="Pfam" id="PF00528">
    <property type="entry name" value="BPD_transp_1"/>
    <property type="match status" value="1"/>
</dbReference>
<accession>A0A0U2ZB34</accession>
<dbReference type="InterPro" id="IPR035906">
    <property type="entry name" value="MetI-like_sf"/>
</dbReference>
<keyword evidence="3" id="KW-1003">Cell membrane</keyword>
<organism evidence="10 11">
    <name type="scientific">Planococcus rifietoensis</name>
    <dbReference type="NCBI Taxonomy" id="200991"/>
    <lineage>
        <taxon>Bacteria</taxon>
        <taxon>Bacillati</taxon>
        <taxon>Bacillota</taxon>
        <taxon>Bacilli</taxon>
        <taxon>Bacillales</taxon>
        <taxon>Caryophanaceae</taxon>
        <taxon>Planococcus</taxon>
    </lineage>
</organism>
<dbReference type="InterPro" id="IPR000515">
    <property type="entry name" value="MetI-like"/>
</dbReference>
<protein>
    <recommendedName>
        <fullName evidence="9">ABC transmembrane type-1 domain-containing protein</fullName>
    </recommendedName>
</protein>
<dbReference type="GO" id="GO:0022857">
    <property type="term" value="F:transmembrane transporter activity"/>
    <property type="evidence" value="ECO:0007669"/>
    <property type="project" value="InterPro"/>
</dbReference>
<evidence type="ECO:0000313" key="11">
    <source>
        <dbReference type="Proteomes" id="UP000067683"/>
    </source>
</evidence>
<feature type="transmembrane region" description="Helical" evidence="8">
    <location>
        <begin position="52"/>
        <end position="76"/>
    </location>
</feature>
<proteinExistence type="inferred from homology"/>
<evidence type="ECO:0000256" key="4">
    <source>
        <dbReference type="ARBA" id="ARBA00022692"/>
    </source>
</evidence>
<comment type="similarity">
    <text evidence="8">Belongs to the binding-protein-dependent transport system permease family.</text>
</comment>
<dbReference type="InterPro" id="IPR010065">
    <property type="entry name" value="AA_ABC_transptr_permease_3TM"/>
</dbReference>
<evidence type="ECO:0000256" key="7">
    <source>
        <dbReference type="ARBA" id="ARBA00023136"/>
    </source>
</evidence>
<evidence type="ECO:0000256" key="5">
    <source>
        <dbReference type="ARBA" id="ARBA00022970"/>
    </source>
</evidence>
<dbReference type="PANTHER" id="PTHR30614:SF0">
    <property type="entry name" value="L-CYSTINE TRANSPORT SYSTEM PERMEASE PROTEIN TCYL"/>
    <property type="match status" value="1"/>
</dbReference>
<evidence type="ECO:0000256" key="1">
    <source>
        <dbReference type="ARBA" id="ARBA00004651"/>
    </source>
</evidence>
<reference evidence="10" key="1">
    <citation type="submission" date="2016-01" db="EMBL/GenBank/DDBJ databases">
        <title>Complete genome of Planococcus rifietoensis type strain M8.</title>
        <authorList>
            <person name="See-Too W.S."/>
        </authorList>
    </citation>
    <scope>NUCLEOTIDE SEQUENCE [LARGE SCALE GENOMIC DNA]</scope>
    <source>
        <strain evidence="10">M8</strain>
    </source>
</reference>
<evidence type="ECO:0000256" key="2">
    <source>
        <dbReference type="ARBA" id="ARBA00022448"/>
    </source>
</evidence>
<evidence type="ECO:0000256" key="8">
    <source>
        <dbReference type="RuleBase" id="RU363032"/>
    </source>
</evidence>
<dbReference type="InterPro" id="IPR043429">
    <property type="entry name" value="ArtM/GltK/GlnP/TcyL/YhdX-like"/>
</dbReference>
<keyword evidence="4 8" id="KW-0812">Transmembrane</keyword>
<dbReference type="RefSeq" id="WP_058383130.1">
    <property type="nucleotide sequence ID" value="NZ_CP013659.2"/>
</dbReference>
<dbReference type="GO" id="GO:0043190">
    <property type="term" value="C:ATP-binding cassette (ABC) transporter complex"/>
    <property type="evidence" value="ECO:0007669"/>
    <property type="project" value="InterPro"/>
</dbReference>
<evidence type="ECO:0000256" key="6">
    <source>
        <dbReference type="ARBA" id="ARBA00022989"/>
    </source>
</evidence>
<dbReference type="Gene3D" id="1.10.3720.10">
    <property type="entry name" value="MetI-like"/>
    <property type="match status" value="1"/>
</dbReference>
<dbReference type="OrthoDB" id="9805999at2"/>
<dbReference type="AlphaFoldDB" id="A0A0U2ZB34"/>
<dbReference type="SUPFAM" id="SSF161098">
    <property type="entry name" value="MetI-like"/>
    <property type="match status" value="1"/>
</dbReference>
<keyword evidence="5" id="KW-0029">Amino-acid transport</keyword>
<keyword evidence="6 8" id="KW-1133">Transmembrane helix</keyword>
<dbReference type="KEGG" id="prt:AUC31_15005"/>
<comment type="subcellular location">
    <subcellularLocation>
        <location evidence="1 8">Cell membrane</location>
        <topology evidence="1 8">Multi-pass membrane protein</topology>
    </subcellularLocation>
</comment>
<name>A0A0U2ZB34_9BACL</name>
<keyword evidence="11" id="KW-1185">Reference proteome</keyword>
<dbReference type="NCBIfam" id="TIGR01726">
    <property type="entry name" value="HEQRo_perm_3TM"/>
    <property type="match status" value="1"/>
</dbReference>
<keyword evidence="2 8" id="KW-0813">Transport</keyword>
<feature type="domain" description="ABC transmembrane type-1" evidence="9">
    <location>
        <begin position="17"/>
        <end position="209"/>
    </location>
</feature>
<dbReference type="STRING" id="200991.AUC31_15005"/>
<feature type="transmembrane region" description="Helical" evidence="8">
    <location>
        <begin position="195"/>
        <end position="217"/>
    </location>
</feature>
<dbReference type="CDD" id="cd06261">
    <property type="entry name" value="TM_PBP2"/>
    <property type="match status" value="1"/>
</dbReference>
<evidence type="ECO:0000313" key="10">
    <source>
        <dbReference type="EMBL" id="ALS76428.1"/>
    </source>
</evidence>
<dbReference type="Proteomes" id="UP000067683">
    <property type="component" value="Chromosome"/>
</dbReference>
<evidence type="ECO:0000256" key="3">
    <source>
        <dbReference type="ARBA" id="ARBA00022475"/>
    </source>
</evidence>
<keyword evidence="7 8" id="KW-0472">Membrane</keyword>
<gene>
    <name evidence="10" type="ORF">AUC31_15005</name>
</gene>
<feature type="transmembrane region" description="Helical" evidence="8">
    <location>
        <begin position="16"/>
        <end position="40"/>
    </location>
</feature>
<dbReference type="GO" id="GO:0006865">
    <property type="term" value="P:amino acid transport"/>
    <property type="evidence" value="ECO:0007669"/>
    <property type="project" value="UniProtKB-KW"/>
</dbReference>
<sequence length="236" mass="25538">MVTPSTWEIVSLLLDVAHITFIILLASAVLGLLLGAVLTMINVKNIPVLKQITVVISSFTRSVPIIIQLFIVYYALPPLLGNFGINVTSMSATVAAILALTLYHGGYLTEVLRAAYKAVDKGQHEAADSLGYTPTKKFFRIILPQTVPVALPGWGNALIHLIHDTSLVFALGVADIMGRAELIAASSFGMNQVQVFLIVAAIYIVVTFLSDGMVRLFEKKTQKFKLDSGLKAKRVA</sequence>
<dbReference type="EMBL" id="CP013659">
    <property type="protein sequence ID" value="ALS76428.1"/>
    <property type="molecule type" value="Genomic_DNA"/>
</dbReference>
<evidence type="ECO:0000259" key="9">
    <source>
        <dbReference type="PROSITE" id="PS50928"/>
    </source>
</evidence>
<dbReference type="PROSITE" id="PS50928">
    <property type="entry name" value="ABC_TM1"/>
    <property type="match status" value="1"/>
</dbReference>